<sequence length="683" mass="75714">MSDSTVKFDLNSNEPEDEFYNPPISLSAQANVPSISSYREMYEESIKNPKIFWSKVAAHLHFETPSEHGLEWNFDYRKGKVFVNFMRGARTNLSYNCLDRMIQKGHGNKVAFKWEGNCEHDDCELTYNELHAKVVAFSKVLRSKGVQKGDVVAIYMPMVVELPIAMLACSRIGAVHSVIFAGFSSDSLATRIVQAGCKILITADGFFRGTKFINLKELAELAVKLSAKSGQKVENVIWLDHLKRVIQPPGCNAHIPFTDNMITWDSAIKEASSLEDHVEWCDAEDPLFILYTSGSTGTPKGIVHTTAGYMTYAFETTRRTFDANPENDVYWCMADCGWITGHTYAVYGPLLNGLTSVIFEGIPTYPDSSRTWKIVEKYGITKLYTSPTAVRSLMAFPDELVTSRNCSTLKVIGTVGEPINPSAWLWLYNVVGKKKCAIVDTYWQTETGGHIIAPMAGATATKPGSATLPAFGIVPQIVDSEGSVFEGPGEGNLCVAQAWPGMMRTVWGDHERYVKTYFSSFPGMYFTGDGCRRDESGYYWITGRVDDLMNVSGHLLSTAEIESALTQHEKVVEAAVVAAPHDIKGQTPYCFVTLAKGERLTDHTISELQHIVRQKIGAIAVPCHKDIQVTPSLPKTRSGKITRRILRKIAEGDRHANLGDLSTLVDENVIHSLWAGRRDSKSG</sequence>
<name>A0AC34GQA4_9BILA</name>
<protein>
    <submittedName>
        <fullName evidence="2">Acetyl-coenzyme A synthetase</fullName>
    </submittedName>
</protein>
<evidence type="ECO:0000313" key="2">
    <source>
        <dbReference type="WBParaSite" id="ES5_v2.g6631.t1"/>
    </source>
</evidence>
<organism evidence="1 2">
    <name type="scientific">Panagrolaimus sp. ES5</name>
    <dbReference type="NCBI Taxonomy" id="591445"/>
    <lineage>
        <taxon>Eukaryota</taxon>
        <taxon>Metazoa</taxon>
        <taxon>Ecdysozoa</taxon>
        <taxon>Nematoda</taxon>
        <taxon>Chromadorea</taxon>
        <taxon>Rhabditida</taxon>
        <taxon>Tylenchina</taxon>
        <taxon>Panagrolaimomorpha</taxon>
        <taxon>Panagrolaimoidea</taxon>
        <taxon>Panagrolaimidae</taxon>
        <taxon>Panagrolaimus</taxon>
    </lineage>
</organism>
<proteinExistence type="predicted"/>
<accession>A0AC34GQA4</accession>
<dbReference type="WBParaSite" id="ES5_v2.g6631.t1">
    <property type="protein sequence ID" value="ES5_v2.g6631.t1"/>
    <property type="gene ID" value="ES5_v2.g6631"/>
</dbReference>
<evidence type="ECO:0000313" key="1">
    <source>
        <dbReference type="Proteomes" id="UP000887579"/>
    </source>
</evidence>
<dbReference type="Proteomes" id="UP000887579">
    <property type="component" value="Unplaced"/>
</dbReference>
<reference evidence="2" key="1">
    <citation type="submission" date="2022-11" db="UniProtKB">
        <authorList>
            <consortium name="WormBaseParasite"/>
        </authorList>
    </citation>
    <scope>IDENTIFICATION</scope>
</reference>